<feature type="compositionally biased region" description="Low complexity" evidence="1">
    <location>
        <begin position="100"/>
        <end position="115"/>
    </location>
</feature>
<organism evidence="2">
    <name type="scientific">Lotharella oceanica</name>
    <dbReference type="NCBI Taxonomy" id="641309"/>
    <lineage>
        <taxon>Eukaryota</taxon>
        <taxon>Sar</taxon>
        <taxon>Rhizaria</taxon>
        <taxon>Cercozoa</taxon>
        <taxon>Chlorarachniophyceae</taxon>
        <taxon>Lotharella</taxon>
    </lineage>
</organism>
<gene>
    <name evidence="2" type="ORF">LSP00402_LOCUS12328</name>
</gene>
<protein>
    <submittedName>
        <fullName evidence="2">Uncharacterized protein</fullName>
    </submittedName>
</protein>
<feature type="compositionally biased region" description="Gly residues" evidence="1">
    <location>
        <begin position="70"/>
        <end position="83"/>
    </location>
</feature>
<proteinExistence type="predicted"/>
<dbReference type="EMBL" id="HBHP01019850">
    <property type="protein sequence ID" value="CAD9768348.1"/>
    <property type="molecule type" value="Transcribed_RNA"/>
</dbReference>
<reference evidence="2" key="1">
    <citation type="submission" date="2021-01" db="EMBL/GenBank/DDBJ databases">
        <authorList>
            <person name="Corre E."/>
            <person name="Pelletier E."/>
            <person name="Niang G."/>
            <person name="Scheremetjew M."/>
            <person name="Finn R."/>
            <person name="Kale V."/>
            <person name="Holt S."/>
            <person name="Cochrane G."/>
            <person name="Meng A."/>
            <person name="Brown T."/>
            <person name="Cohen L."/>
        </authorList>
    </citation>
    <scope>NUCLEOTIDE SEQUENCE</scope>
    <source>
        <strain evidence="2">CCMP622</strain>
    </source>
</reference>
<accession>A0A7S2XCV2</accession>
<evidence type="ECO:0000256" key="1">
    <source>
        <dbReference type="SAM" id="MobiDB-lite"/>
    </source>
</evidence>
<feature type="compositionally biased region" description="Low complexity" evidence="1">
    <location>
        <begin position="56"/>
        <end position="69"/>
    </location>
</feature>
<feature type="region of interest" description="Disordered" evidence="1">
    <location>
        <begin position="51"/>
        <end position="119"/>
    </location>
</feature>
<sequence>MQPAAAAVASSWLDRFNSLPARQRQQLQQQQQRWQQQQHRVHHLPAFPLAEGVRGRSGSSTAAATVAGAGSSGGSGGDGGGGAAKDSRVAAIMPSMPSWGRTNGASNAASNGARRSTMKAGLSRIKTMMGGTAIMMMTMMMTAPPESTAKVVYGEDITEPTLDRDFGPEETTQAELAWDRYRARRKAGLATPLPSKTNLPPQQYLAIIYTYKQESFEELKNYLRRAAEKQTVTSMQGEFRRMAVSLLENAFNDMRQSMYYLPLAVAQKNAALGFNLQRRYDVVERELEELDRDINLLAYSGGRSDITNEDLLAIKQSIKDLERATDQFTEYATEAIAQL</sequence>
<evidence type="ECO:0000313" key="2">
    <source>
        <dbReference type="EMBL" id="CAD9768348.1"/>
    </source>
</evidence>
<dbReference type="AlphaFoldDB" id="A0A7S2XCV2"/>
<name>A0A7S2XCV2_9EUKA</name>